<feature type="transmembrane region" description="Helical" evidence="2">
    <location>
        <begin position="41"/>
        <end position="61"/>
    </location>
</feature>
<keyword evidence="2" id="KW-0472">Membrane</keyword>
<comment type="caution">
    <text evidence="3">The sequence shown here is derived from an EMBL/GenBank/DDBJ whole genome shotgun (WGS) entry which is preliminary data.</text>
</comment>
<name>A0AAP4TXP1_9GAMM</name>
<reference evidence="3" key="1">
    <citation type="submission" date="2023-07" db="EMBL/GenBank/DDBJ databases">
        <title>Genome content predicts the carbon catabolic preferences of heterotrophic bacteria.</title>
        <authorList>
            <person name="Gralka M."/>
        </authorList>
    </citation>
    <scope>NUCLEOTIDE SEQUENCE</scope>
    <source>
        <strain evidence="3">C2R13</strain>
    </source>
</reference>
<evidence type="ECO:0000256" key="2">
    <source>
        <dbReference type="SAM" id="Phobius"/>
    </source>
</evidence>
<evidence type="ECO:0000313" key="4">
    <source>
        <dbReference type="Proteomes" id="UP001170481"/>
    </source>
</evidence>
<feature type="region of interest" description="Disordered" evidence="1">
    <location>
        <begin position="1"/>
        <end position="36"/>
    </location>
</feature>
<keyword evidence="2" id="KW-0812">Transmembrane</keyword>
<dbReference type="RefSeq" id="WP_303593862.1">
    <property type="nucleotide sequence ID" value="NZ_JAUORK010000009.1"/>
</dbReference>
<dbReference type="EMBL" id="JAUORK010000009">
    <property type="protein sequence ID" value="MDO6672214.1"/>
    <property type="molecule type" value="Genomic_DNA"/>
</dbReference>
<keyword evidence="2" id="KW-1133">Transmembrane helix</keyword>
<dbReference type="AlphaFoldDB" id="A0AAP4TXP1"/>
<evidence type="ECO:0000313" key="3">
    <source>
        <dbReference type="EMBL" id="MDO6672214.1"/>
    </source>
</evidence>
<feature type="compositionally biased region" description="Polar residues" evidence="1">
    <location>
        <begin position="1"/>
        <end position="16"/>
    </location>
</feature>
<sequence length="136" mass="14318">MSTHSLPRYRVSSSSPQRPPLHGEGGQRAPIMTPSRQTSRALLKGVAIVLASALLVIVAVYSGRASLATLQSGVQEAPAASPQEAMRSLLVPSEAVTMPEVVEPAAKVPHILSAPRETSSLTRLDPISSAPRSLFM</sequence>
<dbReference type="Proteomes" id="UP001170481">
    <property type="component" value="Unassembled WGS sequence"/>
</dbReference>
<proteinExistence type="predicted"/>
<evidence type="ECO:0000256" key="1">
    <source>
        <dbReference type="SAM" id="MobiDB-lite"/>
    </source>
</evidence>
<protein>
    <submittedName>
        <fullName evidence="3">Uncharacterized protein</fullName>
    </submittedName>
</protein>
<accession>A0AAP4TXP1</accession>
<organism evidence="3 4">
    <name type="scientific">Cobetia amphilecti</name>
    <dbReference type="NCBI Taxonomy" id="1055104"/>
    <lineage>
        <taxon>Bacteria</taxon>
        <taxon>Pseudomonadati</taxon>
        <taxon>Pseudomonadota</taxon>
        <taxon>Gammaproteobacteria</taxon>
        <taxon>Oceanospirillales</taxon>
        <taxon>Halomonadaceae</taxon>
        <taxon>Cobetia</taxon>
    </lineage>
</organism>
<gene>
    <name evidence="3" type="ORF">Q4535_08775</name>
</gene>